<evidence type="ECO:0000256" key="1">
    <source>
        <dbReference type="ARBA" id="ARBA00004496"/>
    </source>
</evidence>
<comment type="subcellular location">
    <subcellularLocation>
        <location evidence="1">Cytoplasm</location>
    </subcellularLocation>
</comment>
<keyword evidence="15" id="KW-1185">Reference proteome</keyword>
<dbReference type="SUPFAM" id="SSF56112">
    <property type="entry name" value="Protein kinase-like (PK-like)"/>
    <property type="match status" value="1"/>
</dbReference>
<dbReference type="Pfam" id="PF25421">
    <property type="entry name" value="DUF7891"/>
    <property type="match status" value="1"/>
</dbReference>
<evidence type="ECO:0000313" key="15">
    <source>
        <dbReference type="Proteomes" id="UP000031575"/>
    </source>
</evidence>
<keyword evidence="3" id="KW-0963">Cytoplasm</keyword>
<dbReference type="GO" id="GO:0005829">
    <property type="term" value="C:cytosol"/>
    <property type="evidence" value="ECO:0007669"/>
    <property type="project" value="TreeGrafter"/>
</dbReference>
<dbReference type="InterPro" id="IPR008271">
    <property type="entry name" value="Ser/Thr_kinase_AS"/>
</dbReference>
<keyword evidence="7" id="KW-0547">Nucleotide-binding</keyword>
<dbReference type="EMBL" id="AWTV01000008">
    <property type="protein sequence ID" value="KIH90621.1"/>
    <property type="molecule type" value="Genomic_DNA"/>
</dbReference>
<feature type="compositionally biased region" description="Polar residues" evidence="12">
    <location>
        <begin position="690"/>
        <end position="724"/>
    </location>
</feature>
<comment type="catalytic activity">
    <reaction evidence="10">
        <text>L-threonyl-[protein] + ATP = O-phospho-L-threonyl-[protein] + ADP + H(+)</text>
        <dbReference type="Rhea" id="RHEA:46608"/>
        <dbReference type="Rhea" id="RHEA-COMP:11060"/>
        <dbReference type="Rhea" id="RHEA-COMP:11605"/>
        <dbReference type="ChEBI" id="CHEBI:15378"/>
        <dbReference type="ChEBI" id="CHEBI:30013"/>
        <dbReference type="ChEBI" id="CHEBI:30616"/>
        <dbReference type="ChEBI" id="CHEBI:61977"/>
        <dbReference type="ChEBI" id="CHEBI:456216"/>
        <dbReference type="EC" id="2.7.11.1"/>
    </reaction>
</comment>
<reference evidence="14 15" key="1">
    <citation type="journal article" date="2014" name="BMC Genomics">
        <title>Comparative genomics of the major fungal agents of human and animal Sporotrichosis: Sporothrix schenckii and Sporothrix brasiliensis.</title>
        <authorList>
            <person name="Teixeira M.M."/>
            <person name="de Almeida L.G."/>
            <person name="Kubitschek-Barreira P."/>
            <person name="Alves F.L."/>
            <person name="Kioshima E.S."/>
            <person name="Abadio A.K."/>
            <person name="Fernandes L."/>
            <person name="Derengowski L.S."/>
            <person name="Ferreira K.S."/>
            <person name="Souza R.C."/>
            <person name="Ruiz J.C."/>
            <person name="de Andrade N.C."/>
            <person name="Paes H.C."/>
            <person name="Nicola A.M."/>
            <person name="Albuquerque P."/>
            <person name="Gerber A.L."/>
            <person name="Martins V.P."/>
            <person name="Peconick L.D."/>
            <person name="Neto A.V."/>
            <person name="Chaucanez C.B."/>
            <person name="Silva P.A."/>
            <person name="Cunha O.L."/>
            <person name="de Oliveira F.F."/>
            <person name="dos Santos T.C."/>
            <person name="Barros A.L."/>
            <person name="Soares M.A."/>
            <person name="de Oliveira L.M."/>
            <person name="Marini M.M."/>
            <person name="Villalobos-Duno H."/>
            <person name="Cunha M.M."/>
            <person name="de Hoog S."/>
            <person name="da Silveira J.F."/>
            <person name="Henrissat B."/>
            <person name="Nino-Vega G.A."/>
            <person name="Cisalpino P.S."/>
            <person name="Mora-Montes H.M."/>
            <person name="Almeida S.R."/>
            <person name="Stajich J.E."/>
            <person name="Lopes-Bezerra L.M."/>
            <person name="Vasconcelos A.T."/>
            <person name="Felipe M.S."/>
        </authorList>
    </citation>
    <scope>NUCLEOTIDE SEQUENCE [LARGE SCALE GENOMIC DNA]</scope>
    <source>
        <strain evidence="14 15">5110</strain>
    </source>
</reference>
<dbReference type="InterPro" id="IPR000719">
    <property type="entry name" value="Prot_kinase_dom"/>
</dbReference>
<feature type="compositionally biased region" description="Polar residues" evidence="12">
    <location>
        <begin position="648"/>
        <end position="657"/>
    </location>
</feature>
<feature type="region of interest" description="Disordered" evidence="12">
    <location>
        <begin position="1123"/>
        <end position="1169"/>
    </location>
</feature>
<evidence type="ECO:0000256" key="10">
    <source>
        <dbReference type="ARBA" id="ARBA00047899"/>
    </source>
</evidence>
<dbReference type="GeneID" id="63673282"/>
<feature type="region of interest" description="Disordered" evidence="12">
    <location>
        <begin position="994"/>
        <end position="1028"/>
    </location>
</feature>
<evidence type="ECO:0000256" key="4">
    <source>
        <dbReference type="ARBA" id="ARBA00022527"/>
    </source>
</evidence>
<feature type="region of interest" description="Disordered" evidence="12">
    <location>
        <begin position="511"/>
        <end position="545"/>
    </location>
</feature>
<dbReference type="Pfam" id="PF00069">
    <property type="entry name" value="Pkinase"/>
    <property type="match status" value="1"/>
</dbReference>
<dbReference type="PROSITE" id="PS50011">
    <property type="entry name" value="PROTEIN_KINASE_DOM"/>
    <property type="match status" value="1"/>
</dbReference>
<dbReference type="InterPro" id="IPR011009">
    <property type="entry name" value="Kinase-like_dom_sf"/>
</dbReference>
<dbReference type="GO" id="GO:0005524">
    <property type="term" value="F:ATP binding"/>
    <property type="evidence" value="ECO:0007669"/>
    <property type="project" value="UniProtKB-KW"/>
</dbReference>
<evidence type="ECO:0000256" key="6">
    <source>
        <dbReference type="ARBA" id="ARBA00022679"/>
    </source>
</evidence>
<evidence type="ECO:0000313" key="14">
    <source>
        <dbReference type="EMBL" id="KIH90621.1"/>
    </source>
</evidence>
<evidence type="ECO:0000256" key="11">
    <source>
        <dbReference type="ARBA" id="ARBA00048679"/>
    </source>
</evidence>
<dbReference type="GO" id="GO:0005634">
    <property type="term" value="C:nucleus"/>
    <property type="evidence" value="ECO:0007669"/>
    <property type="project" value="TreeGrafter"/>
</dbReference>
<dbReference type="VEuPathDB" id="FungiDB:SPBR_00040"/>
<evidence type="ECO:0000256" key="7">
    <source>
        <dbReference type="ARBA" id="ARBA00022741"/>
    </source>
</evidence>
<accession>A0A0C2INL8</accession>
<comment type="caution">
    <text evidence="14">The sequence shown here is derived from an EMBL/GenBank/DDBJ whole genome shotgun (WGS) entry which is preliminary data.</text>
</comment>
<feature type="domain" description="Protein kinase" evidence="13">
    <location>
        <begin position="1258"/>
        <end position="1516"/>
    </location>
</feature>
<feature type="region of interest" description="Disordered" evidence="12">
    <location>
        <begin position="685"/>
        <end position="738"/>
    </location>
</feature>
<dbReference type="HOGENOM" id="CLU_004134_0_0_1"/>
<dbReference type="PANTHER" id="PTHR24346:SF51">
    <property type="entry name" value="PAS DOMAIN-CONTAINING SERINE_THREONINE-PROTEIN KINASE"/>
    <property type="match status" value="1"/>
</dbReference>
<feature type="region of interest" description="Disordered" evidence="12">
    <location>
        <begin position="1066"/>
        <end position="1095"/>
    </location>
</feature>
<dbReference type="GO" id="GO:0045719">
    <property type="term" value="P:negative regulation of glycogen biosynthetic process"/>
    <property type="evidence" value="ECO:0007669"/>
    <property type="project" value="TreeGrafter"/>
</dbReference>
<dbReference type="EC" id="2.7.11.1" evidence="2"/>
<dbReference type="GO" id="GO:0035556">
    <property type="term" value="P:intracellular signal transduction"/>
    <property type="evidence" value="ECO:0007669"/>
    <property type="project" value="TreeGrafter"/>
</dbReference>
<gene>
    <name evidence="14" type="ORF">SPBR_00040</name>
</gene>
<name>A0A0C2INL8_9PEZI</name>
<dbReference type="FunFam" id="1.10.510.10:FF:000320">
    <property type="entry name" value="Serine/threonine protein kinase"/>
    <property type="match status" value="1"/>
</dbReference>
<evidence type="ECO:0000256" key="9">
    <source>
        <dbReference type="ARBA" id="ARBA00022840"/>
    </source>
</evidence>
<feature type="compositionally biased region" description="Polar residues" evidence="12">
    <location>
        <begin position="525"/>
        <end position="545"/>
    </location>
</feature>
<feature type="compositionally biased region" description="Acidic residues" evidence="12">
    <location>
        <begin position="1003"/>
        <end position="1013"/>
    </location>
</feature>
<keyword evidence="4" id="KW-0723">Serine/threonine-protein kinase</keyword>
<dbReference type="InterPro" id="IPR057213">
    <property type="entry name" value="DUF7891"/>
</dbReference>
<keyword evidence="6" id="KW-0808">Transferase</keyword>
<comment type="catalytic activity">
    <reaction evidence="11">
        <text>L-seryl-[protein] + ATP = O-phospho-L-seryl-[protein] + ADP + H(+)</text>
        <dbReference type="Rhea" id="RHEA:17989"/>
        <dbReference type="Rhea" id="RHEA-COMP:9863"/>
        <dbReference type="Rhea" id="RHEA-COMP:11604"/>
        <dbReference type="ChEBI" id="CHEBI:15378"/>
        <dbReference type="ChEBI" id="CHEBI:29999"/>
        <dbReference type="ChEBI" id="CHEBI:30616"/>
        <dbReference type="ChEBI" id="CHEBI:83421"/>
        <dbReference type="ChEBI" id="CHEBI:456216"/>
        <dbReference type="EC" id="2.7.11.1"/>
    </reaction>
</comment>
<keyword evidence="9" id="KW-0067">ATP-binding</keyword>
<feature type="compositionally biased region" description="Low complexity" evidence="12">
    <location>
        <begin position="1123"/>
        <end position="1147"/>
    </location>
</feature>
<dbReference type="Gene3D" id="1.10.510.10">
    <property type="entry name" value="Transferase(Phosphotransferase) domain 1"/>
    <property type="match status" value="1"/>
</dbReference>
<organism evidence="14 15">
    <name type="scientific">Sporothrix brasiliensis 5110</name>
    <dbReference type="NCBI Taxonomy" id="1398154"/>
    <lineage>
        <taxon>Eukaryota</taxon>
        <taxon>Fungi</taxon>
        <taxon>Dikarya</taxon>
        <taxon>Ascomycota</taxon>
        <taxon>Pezizomycotina</taxon>
        <taxon>Sordariomycetes</taxon>
        <taxon>Sordariomycetidae</taxon>
        <taxon>Ophiostomatales</taxon>
        <taxon>Ophiostomataceae</taxon>
        <taxon>Sporothrix</taxon>
    </lineage>
</organism>
<dbReference type="PANTHER" id="PTHR24346">
    <property type="entry name" value="MAP/MICROTUBULE AFFINITY-REGULATING KINASE"/>
    <property type="match status" value="1"/>
</dbReference>
<dbReference type="SMART" id="SM00220">
    <property type="entry name" value="S_TKc"/>
    <property type="match status" value="1"/>
</dbReference>
<feature type="compositionally biased region" description="Polar residues" evidence="12">
    <location>
        <begin position="459"/>
        <end position="474"/>
    </location>
</feature>
<feature type="region of interest" description="Disordered" evidence="12">
    <location>
        <begin position="415"/>
        <end position="489"/>
    </location>
</feature>
<dbReference type="PROSITE" id="PS00108">
    <property type="entry name" value="PROTEIN_KINASE_ST"/>
    <property type="match status" value="1"/>
</dbReference>
<feature type="region of interest" description="Disordered" evidence="12">
    <location>
        <begin position="631"/>
        <end position="657"/>
    </location>
</feature>
<feature type="region of interest" description="Disordered" evidence="12">
    <location>
        <begin position="220"/>
        <end position="240"/>
    </location>
</feature>
<dbReference type="CDD" id="cd14004">
    <property type="entry name" value="STKc_PASK"/>
    <property type="match status" value="1"/>
</dbReference>
<evidence type="ECO:0000259" key="13">
    <source>
        <dbReference type="PROSITE" id="PS50011"/>
    </source>
</evidence>
<feature type="compositionally biased region" description="Low complexity" evidence="12">
    <location>
        <begin position="475"/>
        <end position="489"/>
    </location>
</feature>
<dbReference type="GO" id="GO:0004674">
    <property type="term" value="F:protein serine/threonine kinase activity"/>
    <property type="evidence" value="ECO:0007669"/>
    <property type="project" value="UniProtKB-KW"/>
</dbReference>
<keyword evidence="5" id="KW-0597">Phosphoprotein</keyword>
<evidence type="ECO:0000256" key="3">
    <source>
        <dbReference type="ARBA" id="ARBA00022490"/>
    </source>
</evidence>
<sequence>MPPAPGATAHIDDEAEHDTSTDSPVLRQTRTNSSNQLALPLHIPKNRSTGNLTVASPDVPDHKARLRFSFDAGASAAEYDAATRLVPLPVAASPYEIDMFALAAMTAMTAPLDTSDTSDTSVQTLDEWTDVVGACTDSCLCIVPPYVQDRVCRDDVGFDSDLEPESESEPEFDSTYLDSYCCINSVADPASEHSSPIMTDHDHGLGLSGLRRIRQHAPPVRAPTLPADPSNPSSRSTSFGLPRSASMTAMLQHANSFSSASDAVAPAFSEDLSRFPSESLHSFSFASHQSNDMLHSHQSVFKRSIEFMKDRMGYAAASSNAGLASAQARATGDVETQTMLDLLARAQLVGANNLSSTDQAFPTGPLTGPPDMSGENVFEANFIPRTASPELMGEPPSVAVSEAASSPLAMAKAVPAIQPRDSSMHQLRDERPSLSISSVSKDDSNNNRTEAATGPPDSAESSRTPTNESGTTQKTSPPTSRRPSLLLRRTLTDLTPVAVQQRLLDTLATPYVAPPIAGTGGVSPRSLSLSADAQSDTTTAPPLSATAQSFASPMSATANFGERAHGHPTRWVPAAQAIFTTEAKPPYTIIAANDLACLVFGVTKAEVRKMGILEVVQQERRAWLEKKLQHVEGADDDNGGGDENTATAHTTQRSSSIGDIAQPVPKKAAVNTSSLLGARGGGITAKLLSKPNSRSQTPQNGNGTRQVTSPQQMARRASTINTRSPKAGSVSGHHNNNRSRGVLLCGDVVPIQKRNGATGSASLWVKEKRVGLIWVLEEIHEDVATVAVDEDGFVSSISGATGPIWGDDDLPAGTDISKLIPRIARQGIDGVTGSVDFAELTRRKFYTCRNGNRVCIPTTVEQIRGQAALRVSSFPHIAGIVVVSTQTLTIKSSNSVFCGALFGYEKPNGLSINQLLPEFDKILQILVEVDNVRMVDGIVVPEHSFRRAAAFLALREGRPDAASAFLRPDGLPGRHRDGSELKIDVQMRVVKSETQSKIHEETVIEADEEDEAESTSSVFSDSLSPPPSAPKSEMVYALWITYSRHLHAASTRNSLGGVASPLLSGAATPLHQPSPGQTPVHSPFEAPEIPSDDQLDLRAEKTTIAQSLTRQLKEAALSTASRISSSLSRPASVAPSPAPAAQPTTADAHLRSASPASLPPVTSAKTAAATPSIVTPAVTITTATPSSTTPDLAVLAKAGPTQPPASPGKANITVTTTAAAPSPNSTNTVVPQKPDNVPATVSKVTAAVGSHKKTIDDFVILEDMGQGAYGQVKLAKEKATGRRVVIKYVTKKRILVDTWTRDRRLGTVPLEIHVLDYLRRDGLRHPNIVEMEDFFEDDVNYYIEMKPHGMPGMDLFDYIELRTNMDEAECRSIFVQVAQAIHHLHTKAKVVHRDIKDENVILDGEGNIKLIDFGSAAYIKSGPFDVFVGTIDYAAPEVLAGDRYGGKEQDVWALGILLYTIIYKENPFYSIDEIMDRDLRIPYTISDDSIDLIRKMLNRNVNQRITIDEVLEHPWCQAQMQA</sequence>
<evidence type="ECO:0000256" key="8">
    <source>
        <dbReference type="ARBA" id="ARBA00022777"/>
    </source>
</evidence>
<dbReference type="OrthoDB" id="10252171at2759"/>
<feature type="compositionally biased region" description="Polar residues" evidence="12">
    <location>
        <begin position="230"/>
        <end position="240"/>
    </location>
</feature>
<proteinExistence type="predicted"/>
<dbReference type="Gene3D" id="3.30.200.20">
    <property type="entry name" value="Phosphorylase Kinase, domain 1"/>
    <property type="match status" value="1"/>
</dbReference>
<dbReference type="Proteomes" id="UP000031575">
    <property type="component" value="Unassembled WGS sequence"/>
</dbReference>
<evidence type="ECO:0000256" key="2">
    <source>
        <dbReference type="ARBA" id="ARBA00012513"/>
    </source>
</evidence>
<feature type="compositionally biased region" description="Basic and acidic residues" evidence="12">
    <location>
        <begin position="422"/>
        <end position="432"/>
    </location>
</feature>
<evidence type="ECO:0000256" key="12">
    <source>
        <dbReference type="SAM" id="MobiDB-lite"/>
    </source>
</evidence>
<dbReference type="RefSeq" id="XP_040618631.1">
    <property type="nucleotide sequence ID" value="XM_040758361.1"/>
</dbReference>
<protein>
    <recommendedName>
        <fullName evidence="2">non-specific serine/threonine protein kinase</fullName>
        <ecNumber evidence="2">2.7.11.1</ecNumber>
    </recommendedName>
</protein>
<evidence type="ECO:0000256" key="5">
    <source>
        <dbReference type="ARBA" id="ARBA00022553"/>
    </source>
</evidence>
<dbReference type="FunFam" id="3.30.200.20:FF:000314">
    <property type="entry name" value="Serine/threonine protein kinase"/>
    <property type="match status" value="1"/>
</dbReference>
<keyword evidence="8 14" id="KW-0418">Kinase</keyword>
<feature type="region of interest" description="Disordered" evidence="12">
    <location>
        <begin position="1"/>
        <end position="25"/>
    </location>
</feature>